<feature type="transmembrane region" description="Helical" evidence="6">
    <location>
        <begin position="246"/>
        <end position="263"/>
    </location>
</feature>
<evidence type="ECO:0000256" key="6">
    <source>
        <dbReference type="SAM" id="Phobius"/>
    </source>
</evidence>
<feature type="transmembrane region" description="Helical" evidence="6">
    <location>
        <begin position="128"/>
        <end position="150"/>
    </location>
</feature>
<dbReference type="EMBL" id="AONB01000017">
    <property type="protein sequence ID" value="EXJ10052.1"/>
    <property type="molecule type" value="Genomic_DNA"/>
</dbReference>
<feature type="transmembrane region" description="Helical" evidence="6">
    <location>
        <begin position="186"/>
        <end position="208"/>
    </location>
</feature>
<evidence type="ECO:0000313" key="8">
    <source>
        <dbReference type="EMBL" id="EXJ10052.1"/>
    </source>
</evidence>
<feature type="transmembrane region" description="Helical" evidence="6">
    <location>
        <begin position="214"/>
        <end position="234"/>
    </location>
</feature>
<evidence type="ECO:0000259" key="7">
    <source>
        <dbReference type="Pfam" id="PF00892"/>
    </source>
</evidence>
<evidence type="ECO:0000256" key="2">
    <source>
        <dbReference type="ARBA" id="ARBA00022475"/>
    </source>
</evidence>
<feature type="transmembrane region" description="Helical" evidence="6">
    <location>
        <begin position="156"/>
        <end position="174"/>
    </location>
</feature>
<feature type="domain" description="EamA" evidence="7">
    <location>
        <begin position="7"/>
        <end position="142"/>
    </location>
</feature>
<dbReference type="RefSeq" id="WP_036512782.1">
    <property type="nucleotide sequence ID" value="NZ_AONB01000017.1"/>
</dbReference>
<keyword evidence="2" id="KW-1003">Cell membrane</keyword>
<evidence type="ECO:0000256" key="3">
    <source>
        <dbReference type="ARBA" id="ARBA00022692"/>
    </source>
</evidence>
<keyword evidence="3 6" id="KW-0812">Transmembrane</keyword>
<keyword evidence="4 6" id="KW-1133">Transmembrane helix</keyword>
<feature type="transmembrane region" description="Helical" evidence="6">
    <location>
        <begin position="269"/>
        <end position="286"/>
    </location>
</feature>
<feature type="transmembrane region" description="Helical" evidence="6">
    <location>
        <begin position="104"/>
        <end position="121"/>
    </location>
</feature>
<dbReference type="InterPro" id="IPR050638">
    <property type="entry name" value="AA-Vitamin_Transporters"/>
</dbReference>
<feature type="transmembrane region" description="Helical" evidence="6">
    <location>
        <begin position="71"/>
        <end position="92"/>
    </location>
</feature>
<comment type="subcellular location">
    <subcellularLocation>
        <location evidence="1">Cell membrane</location>
        <topology evidence="1">Multi-pass membrane protein</topology>
    </subcellularLocation>
</comment>
<reference evidence="8 9" key="2">
    <citation type="journal article" date="2015" name="Syst. Appl. Microbiol.">
        <title>Nitrincola nitratireducens sp. nov. isolated from a haloalkaline crater lake.</title>
        <authorList>
            <person name="Singh A."/>
            <person name="Vaidya B."/>
            <person name="Tanuku N.R."/>
            <person name="Pinnaka A.K."/>
        </authorList>
    </citation>
    <scope>NUCLEOTIDE SEQUENCE [LARGE SCALE GENOMIC DNA]</scope>
    <source>
        <strain evidence="8 9">AK23</strain>
    </source>
</reference>
<evidence type="ECO:0000256" key="1">
    <source>
        <dbReference type="ARBA" id="ARBA00004651"/>
    </source>
</evidence>
<gene>
    <name evidence="8" type="ORF">D791_03025</name>
</gene>
<evidence type="ECO:0000256" key="5">
    <source>
        <dbReference type="ARBA" id="ARBA00023136"/>
    </source>
</evidence>
<name>W9V1M6_9GAMM</name>
<dbReference type="OrthoDB" id="5729944at2"/>
<dbReference type="STRING" id="1229521.D791_03025"/>
<dbReference type="PROSITE" id="PS51257">
    <property type="entry name" value="PROKAR_LIPOPROTEIN"/>
    <property type="match status" value="1"/>
</dbReference>
<dbReference type="InterPro" id="IPR037185">
    <property type="entry name" value="EmrE-like"/>
</dbReference>
<dbReference type="GO" id="GO:0005886">
    <property type="term" value="C:plasma membrane"/>
    <property type="evidence" value="ECO:0007669"/>
    <property type="project" value="UniProtKB-SubCell"/>
</dbReference>
<dbReference type="PANTHER" id="PTHR32322:SF18">
    <property type="entry name" value="S-ADENOSYLMETHIONINE_S-ADENOSYLHOMOCYSTEINE TRANSPORTER"/>
    <property type="match status" value="1"/>
</dbReference>
<keyword evidence="9" id="KW-1185">Reference proteome</keyword>
<feature type="domain" description="EamA" evidence="7">
    <location>
        <begin position="156"/>
        <end position="286"/>
    </location>
</feature>
<dbReference type="AlphaFoldDB" id="W9V1M6"/>
<comment type="caution">
    <text evidence="8">The sequence shown here is derived from an EMBL/GenBank/DDBJ whole genome shotgun (WGS) entry which is preliminary data.</text>
</comment>
<feature type="transmembrane region" description="Helical" evidence="6">
    <location>
        <begin position="34"/>
        <end position="55"/>
    </location>
</feature>
<organism evidence="8 9">
    <name type="scientific">Nitrincola nitratireducens</name>
    <dbReference type="NCBI Taxonomy" id="1229521"/>
    <lineage>
        <taxon>Bacteria</taxon>
        <taxon>Pseudomonadati</taxon>
        <taxon>Pseudomonadota</taxon>
        <taxon>Gammaproteobacteria</taxon>
        <taxon>Oceanospirillales</taxon>
        <taxon>Oceanospirillaceae</taxon>
        <taxon>Nitrincola</taxon>
    </lineage>
</organism>
<protein>
    <submittedName>
        <fullName evidence="8">Putative permease</fullName>
    </submittedName>
</protein>
<dbReference type="PANTHER" id="PTHR32322">
    <property type="entry name" value="INNER MEMBRANE TRANSPORTER"/>
    <property type="match status" value="1"/>
</dbReference>
<evidence type="ECO:0000313" key="9">
    <source>
        <dbReference type="Proteomes" id="UP000019464"/>
    </source>
</evidence>
<accession>W9V1M6</accession>
<dbReference type="Pfam" id="PF00892">
    <property type="entry name" value="EamA"/>
    <property type="match status" value="2"/>
</dbReference>
<keyword evidence="5 6" id="KW-0472">Membrane</keyword>
<sequence>MKNQKTALMFALAAVACWSTVATAFKLSLNYFAPAQLLLVATLSSAVLLILLLGYQGKLGLLKTLFRERPYFYLLMGALNPALYYLILFQAYDLLPAQQAQTLNYTWAISLTLLAVPFLGQSIRRQDWIAIGLGYLGALVIATKGDLLGLHFESPLGVSLALLSTLIWASYWILNTRNQGDSLASLALSFLLALPIVLAATAIGPGFSMSAWQGWAGAIYIGIFEMGIAFFFWLMAMKYAENTAKISNLIFISPFISLILLKFIVGEAIYPATLVGLVLIIAALLIQQISTSRKPSTPVKTIE</sequence>
<dbReference type="Proteomes" id="UP000019464">
    <property type="component" value="Unassembled WGS sequence"/>
</dbReference>
<dbReference type="PATRIC" id="fig|1229521.3.peg.3054"/>
<proteinExistence type="predicted"/>
<reference evidence="9" key="1">
    <citation type="submission" date="2012-11" db="EMBL/GenBank/DDBJ databases">
        <authorList>
            <person name="Singh A."/>
            <person name="Pinnaka A.K."/>
            <person name="Vaidya B."/>
        </authorList>
    </citation>
    <scope>NUCLEOTIDE SEQUENCE [LARGE SCALE GENOMIC DNA]</scope>
    <source>
        <strain evidence="9">AK23</strain>
    </source>
</reference>
<dbReference type="SUPFAM" id="SSF103481">
    <property type="entry name" value="Multidrug resistance efflux transporter EmrE"/>
    <property type="match status" value="2"/>
</dbReference>
<dbReference type="InterPro" id="IPR000620">
    <property type="entry name" value="EamA_dom"/>
</dbReference>
<evidence type="ECO:0000256" key="4">
    <source>
        <dbReference type="ARBA" id="ARBA00022989"/>
    </source>
</evidence>